<dbReference type="PANTHER" id="PTHR47331">
    <property type="entry name" value="PHD-TYPE DOMAIN-CONTAINING PROTEIN"/>
    <property type="match status" value="1"/>
</dbReference>
<gene>
    <name evidence="3" type="primary">LOC102806523</name>
</gene>
<evidence type="ECO:0000313" key="2">
    <source>
        <dbReference type="Proteomes" id="UP000694865"/>
    </source>
</evidence>
<dbReference type="InterPro" id="IPR000477">
    <property type="entry name" value="RT_dom"/>
</dbReference>
<dbReference type="GeneID" id="102806523"/>
<feature type="domain" description="Reverse transcriptase" evidence="1">
    <location>
        <begin position="8"/>
        <end position="151"/>
    </location>
</feature>
<keyword evidence="2" id="KW-1185">Reference proteome</keyword>
<dbReference type="SUPFAM" id="SSF56672">
    <property type="entry name" value="DNA/RNA polymerases"/>
    <property type="match status" value="1"/>
</dbReference>
<dbReference type="RefSeq" id="XP_006816814.1">
    <property type="nucleotide sequence ID" value="XM_006816751.1"/>
</dbReference>
<dbReference type="Pfam" id="PF00078">
    <property type="entry name" value="RVT_1"/>
    <property type="match status" value="1"/>
</dbReference>
<evidence type="ECO:0000313" key="3">
    <source>
        <dbReference type="RefSeq" id="XP_006816814.1"/>
    </source>
</evidence>
<reference evidence="3" key="1">
    <citation type="submission" date="2025-08" db="UniProtKB">
        <authorList>
            <consortium name="RefSeq"/>
        </authorList>
    </citation>
    <scope>IDENTIFICATION</scope>
    <source>
        <tissue evidence="3">Testes</tissue>
    </source>
</reference>
<organism evidence="2 3">
    <name type="scientific">Saccoglossus kowalevskii</name>
    <name type="common">Acorn worm</name>
    <dbReference type="NCBI Taxonomy" id="10224"/>
    <lineage>
        <taxon>Eukaryota</taxon>
        <taxon>Metazoa</taxon>
        <taxon>Hemichordata</taxon>
        <taxon>Enteropneusta</taxon>
        <taxon>Harrimaniidae</taxon>
        <taxon>Saccoglossus</taxon>
    </lineage>
</organism>
<proteinExistence type="predicted"/>
<accession>A0ABM0M9X3</accession>
<dbReference type="Proteomes" id="UP000694865">
    <property type="component" value="Unplaced"/>
</dbReference>
<sequence length="167" mass="18600">MTVAAVNRPKSPSLQTGPSLLNDLTAILLRFCLHRVALTGDIEKAFLNVRLNEKDRDFTKFLWLSDPSDPESQFNVYRFTSVLFGAVSSHFILNAFVKTHLESNASISTSSDLQQNIYVDNVVSDVDNNAEAVNYYNEANTLMKSCGFNLHAWSSNSDEVCTLEIAT</sequence>
<evidence type="ECO:0000259" key="1">
    <source>
        <dbReference type="Pfam" id="PF00078"/>
    </source>
</evidence>
<protein>
    <submittedName>
        <fullName evidence="3">Uncharacterized protein LOC102806523</fullName>
    </submittedName>
</protein>
<dbReference type="InterPro" id="IPR043502">
    <property type="entry name" value="DNA/RNA_pol_sf"/>
</dbReference>
<name>A0ABM0M9X3_SACKO</name>